<dbReference type="RefSeq" id="WP_256617803.1">
    <property type="nucleotide sequence ID" value="NZ_JANIBC010000001.1"/>
</dbReference>
<feature type="transmembrane region" description="Helical" evidence="1">
    <location>
        <begin position="127"/>
        <end position="148"/>
    </location>
</feature>
<feature type="transmembrane region" description="Helical" evidence="1">
    <location>
        <begin position="250"/>
        <end position="270"/>
    </location>
</feature>
<evidence type="ECO:0000313" key="3">
    <source>
        <dbReference type="Proteomes" id="UP001142610"/>
    </source>
</evidence>
<keyword evidence="1" id="KW-0472">Membrane</keyword>
<organism evidence="2 3">
    <name type="scientific">Parvularcula maris</name>
    <dbReference type="NCBI Taxonomy" id="2965077"/>
    <lineage>
        <taxon>Bacteria</taxon>
        <taxon>Pseudomonadati</taxon>
        <taxon>Pseudomonadota</taxon>
        <taxon>Alphaproteobacteria</taxon>
        <taxon>Parvularculales</taxon>
        <taxon>Parvularculaceae</taxon>
        <taxon>Parvularcula</taxon>
    </lineage>
</organism>
<feature type="transmembrane region" description="Helical" evidence="1">
    <location>
        <begin position="215"/>
        <end position="238"/>
    </location>
</feature>
<proteinExistence type="predicted"/>
<evidence type="ECO:0000256" key="1">
    <source>
        <dbReference type="SAM" id="Phobius"/>
    </source>
</evidence>
<gene>
    <name evidence="2" type="ORF">NOG11_01225</name>
</gene>
<feature type="transmembrane region" description="Helical" evidence="1">
    <location>
        <begin position="91"/>
        <end position="115"/>
    </location>
</feature>
<name>A0A9X2L6J0_9PROT</name>
<keyword evidence="1" id="KW-1133">Transmembrane helix</keyword>
<feature type="transmembrane region" description="Helical" evidence="1">
    <location>
        <begin position="390"/>
        <end position="410"/>
    </location>
</feature>
<keyword evidence="3" id="KW-1185">Reference proteome</keyword>
<feature type="transmembrane region" description="Helical" evidence="1">
    <location>
        <begin position="350"/>
        <end position="370"/>
    </location>
</feature>
<feature type="transmembrane region" description="Helical" evidence="1">
    <location>
        <begin position="311"/>
        <end position="329"/>
    </location>
</feature>
<sequence>MLGLEIWAIIGFAFAAYAVVGNDALQTLGTFINSNRQVHWAVLFGFAGAVLLLTFTYGWIANGGDPSFGRLTNEAKYPPIDVRWYHTLPPLVLLIITRLGIPVSTSFMVLTIFATIGGLGSMIEKSLIGYGLAFAVGLGLWLVIGRTLEKWFEGSELSSFVPFGLITVVGGGFFAAQFFLFGTIEDQGVMWTGIAISVVVEGVAVAAAMLRSRGLYWVIVQWTTTGYLWSVWLIQDFANIFVFLPRELSALQAFGAMALILGFLAITFAWSGGPVQRILRTKTNVVDIRSATIIDFTYASLLFFFKELSDIPMSTTWVFLGLIAGREYGFALTRKSVRLVRAVIDTAEDIAKAFIGIVISIDLAVGLPFIARAVSGEHVSFAELFPTTSFMIFTLVINAVMVPVAVFAFSKPEDDLEHRRRNFAVGVVVVLVAIFSVTLAFPVLQDG</sequence>
<protein>
    <submittedName>
        <fullName evidence="2">Uncharacterized protein</fullName>
    </submittedName>
</protein>
<accession>A0A9X2L6J0</accession>
<feature type="transmembrane region" description="Helical" evidence="1">
    <location>
        <begin position="422"/>
        <end position="444"/>
    </location>
</feature>
<dbReference type="EMBL" id="JANIBC010000001">
    <property type="protein sequence ID" value="MCQ8183998.1"/>
    <property type="molecule type" value="Genomic_DNA"/>
</dbReference>
<dbReference type="Proteomes" id="UP001142610">
    <property type="component" value="Unassembled WGS sequence"/>
</dbReference>
<feature type="transmembrane region" description="Helical" evidence="1">
    <location>
        <begin position="37"/>
        <end position="60"/>
    </location>
</feature>
<reference evidence="2" key="1">
    <citation type="submission" date="2022-07" db="EMBL/GenBank/DDBJ databases">
        <title>Parvularcula maris sp. nov., an algicidal bacterium isolated from seawater.</title>
        <authorList>
            <person name="Li F."/>
        </authorList>
    </citation>
    <scope>NUCLEOTIDE SEQUENCE</scope>
    <source>
        <strain evidence="2">BGMRC 0090</strain>
    </source>
</reference>
<dbReference type="AlphaFoldDB" id="A0A9X2L6J0"/>
<feature type="transmembrane region" description="Helical" evidence="1">
    <location>
        <begin position="6"/>
        <end position="25"/>
    </location>
</feature>
<keyword evidence="1" id="KW-0812">Transmembrane</keyword>
<evidence type="ECO:0000313" key="2">
    <source>
        <dbReference type="EMBL" id="MCQ8183998.1"/>
    </source>
</evidence>
<comment type="caution">
    <text evidence="2">The sequence shown here is derived from an EMBL/GenBank/DDBJ whole genome shotgun (WGS) entry which is preliminary data.</text>
</comment>
<feature type="transmembrane region" description="Helical" evidence="1">
    <location>
        <begin position="160"/>
        <end position="181"/>
    </location>
</feature>